<keyword evidence="5 11" id="KW-0732">Signal</keyword>
<dbReference type="CDD" id="cd00010">
    <property type="entry name" value="AAI_LTSS"/>
    <property type="match status" value="1"/>
</dbReference>
<evidence type="ECO:0000313" key="13">
    <source>
        <dbReference type="Proteomes" id="UP000515211"/>
    </source>
</evidence>
<dbReference type="OrthoDB" id="1938537at2759"/>
<feature type="region of interest" description="Disordered" evidence="9">
    <location>
        <begin position="137"/>
        <end position="169"/>
    </location>
</feature>
<dbReference type="SUPFAM" id="SSF47699">
    <property type="entry name" value="Bifunctional inhibitor/lipid-transfer protein/seed storage 2S albumin"/>
    <property type="match status" value="1"/>
</dbReference>
<gene>
    <name evidence="14" type="primary">LOC107462745</name>
</gene>
<protein>
    <submittedName>
        <fullName evidence="14">Non-specific lipid transfer protein GPI-anchored 14-like</fullName>
    </submittedName>
</protein>
<feature type="signal peptide" evidence="11">
    <location>
        <begin position="1"/>
        <end position="18"/>
    </location>
</feature>
<reference evidence="13" key="1">
    <citation type="journal article" date="2016" name="Nat. Genet.">
        <title>The genome sequences of Arachis duranensis and Arachis ipaensis, the diploid ancestors of cultivated peanut.</title>
        <authorList>
            <person name="Bertioli D.J."/>
            <person name="Cannon S.B."/>
            <person name="Froenicke L."/>
            <person name="Huang G."/>
            <person name="Farmer A.D."/>
            <person name="Cannon E.K."/>
            <person name="Liu X."/>
            <person name="Gao D."/>
            <person name="Clevenger J."/>
            <person name="Dash S."/>
            <person name="Ren L."/>
            <person name="Moretzsohn M.C."/>
            <person name="Shirasawa K."/>
            <person name="Huang W."/>
            <person name="Vidigal B."/>
            <person name="Abernathy B."/>
            <person name="Chu Y."/>
            <person name="Niederhuth C.E."/>
            <person name="Umale P."/>
            <person name="Araujo A.C."/>
            <person name="Kozik A."/>
            <person name="Kim K.D."/>
            <person name="Burow M.D."/>
            <person name="Varshney R.K."/>
            <person name="Wang X."/>
            <person name="Zhang X."/>
            <person name="Barkley N."/>
            <person name="Guimaraes P.M."/>
            <person name="Isobe S."/>
            <person name="Guo B."/>
            <person name="Liao B."/>
            <person name="Stalker H.T."/>
            <person name="Schmitz R.J."/>
            <person name="Scheffler B.E."/>
            <person name="Leal-Bertioli S.C."/>
            <person name="Xun X."/>
            <person name="Jackson S.A."/>
            <person name="Michelmore R."/>
            <person name="Ozias-Akins P."/>
        </authorList>
    </citation>
    <scope>NUCLEOTIDE SEQUENCE [LARGE SCALE GENOMIC DNA]</scope>
    <source>
        <strain evidence="13">cv. V14167</strain>
    </source>
</reference>
<dbReference type="InterPro" id="IPR043325">
    <property type="entry name" value="LTSS"/>
</dbReference>
<dbReference type="GO" id="GO:0098552">
    <property type="term" value="C:side of membrane"/>
    <property type="evidence" value="ECO:0007669"/>
    <property type="project" value="UniProtKB-KW"/>
</dbReference>
<dbReference type="Proteomes" id="UP000515211">
    <property type="component" value="Chromosome 8"/>
</dbReference>
<keyword evidence="4" id="KW-0336">GPI-anchor</keyword>
<keyword evidence="8" id="KW-0449">Lipoprotein</keyword>
<comment type="similarity">
    <text evidence="2">Belongs to the plant LTP family.</text>
</comment>
<evidence type="ECO:0000256" key="3">
    <source>
        <dbReference type="ARBA" id="ARBA00022475"/>
    </source>
</evidence>
<evidence type="ECO:0000259" key="12">
    <source>
        <dbReference type="SMART" id="SM00499"/>
    </source>
</evidence>
<dbReference type="GeneID" id="107462745"/>
<evidence type="ECO:0000313" key="14">
    <source>
        <dbReference type="RefSeq" id="XP_015936860.1"/>
    </source>
</evidence>
<keyword evidence="13" id="KW-1185">Reference proteome</keyword>
<evidence type="ECO:0000256" key="10">
    <source>
        <dbReference type="SAM" id="Phobius"/>
    </source>
</evidence>
<keyword evidence="10" id="KW-0812">Transmembrane</keyword>
<feature type="transmembrane region" description="Helical" evidence="10">
    <location>
        <begin position="178"/>
        <end position="196"/>
    </location>
</feature>
<dbReference type="RefSeq" id="XP_015936860.1">
    <property type="nucleotide sequence ID" value="XM_016081374.3"/>
</dbReference>
<accession>A0A6P4BFD7</accession>
<keyword evidence="7" id="KW-0325">Glycoprotein</keyword>
<comment type="subcellular location">
    <subcellularLocation>
        <location evidence="1">Cell membrane</location>
        <topology evidence="1">Lipid-anchor</topology>
        <topology evidence="1">GPI-anchor</topology>
    </subcellularLocation>
</comment>
<evidence type="ECO:0000256" key="9">
    <source>
        <dbReference type="SAM" id="MobiDB-lite"/>
    </source>
</evidence>
<dbReference type="FunFam" id="1.10.110.10:FF:000001">
    <property type="entry name" value="Bifunctional inhibitor/lipid-transfer protein/seed storage 2S albumin superfamily protein"/>
    <property type="match status" value="1"/>
</dbReference>
<dbReference type="GO" id="GO:0005886">
    <property type="term" value="C:plasma membrane"/>
    <property type="evidence" value="ECO:0007669"/>
    <property type="project" value="UniProtKB-SubCell"/>
</dbReference>
<dbReference type="GO" id="GO:0008289">
    <property type="term" value="F:lipid binding"/>
    <property type="evidence" value="ECO:0007669"/>
    <property type="project" value="InterPro"/>
</dbReference>
<feature type="chain" id="PRO_5027635471" evidence="11">
    <location>
        <begin position="19"/>
        <end position="197"/>
    </location>
</feature>
<dbReference type="PANTHER" id="PTHR33044">
    <property type="entry name" value="BIFUNCTIONAL INHIBITOR/LIPID-TRANSFER PROTEIN/SEED STORAGE 2S ALBUMIN SUPERFAMILY PROTEIN-RELATED"/>
    <property type="match status" value="1"/>
</dbReference>
<feature type="domain" description="Bifunctional inhibitor/plant lipid transfer protein/seed storage helical" evidence="12">
    <location>
        <begin position="31"/>
        <end position="111"/>
    </location>
</feature>
<evidence type="ECO:0000256" key="5">
    <source>
        <dbReference type="ARBA" id="ARBA00022729"/>
    </source>
</evidence>
<dbReference type="PRINTS" id="PR00382">
    <property type="entry name" value="LIPIDTRNSFER"/>
</dbReference>
<keyword evidence="10" id="KW-1133">Transmembrane helix</keyword>
<sequence length="197" mass="20912">MNPRAYILLLAFVTIGRATGNSSNDKDKEECTQQLGGLATCLPYVGGGGGAKAPTPDCCNGLKQVLKNSKKCLCFIIKDRNDPDLGGIQINLTLALGLPTVCNAPANISKCPELLHMDPKSPEAQVFYQAEKNGTSPVAPAPFDGVSPASEKGESKGKSSQETSSAQKNEAPWKDKKLFVLAILGFGLQIVGLFFWL</sequence>
<name>A0A6P4BFD7_ARADU</name>
<dbReference type="InterPro" id="IPR000528">
    <property type="entry name" value="Plant_nsLTP"/>
</dbReference>
<dbReference type="Gene3D" id="1.10.110.10">
    <property type="entry name" value="Plant lipid-transfer and hydrophobic proteins"/>
    <property type="match status" value="1"/>
</dbReference>
<dbReference type="GO" id="GO:0006869">
    <property type="term" value="P:lipid transport"/>
    <property type="evidence" value="ECO:0007669"/>
    <property type="project" value="InterPro"/>
</dbReference>
<keyword evidence="10" id="KW-0472">Membrane</keyword>
<dbReference type="SMART" id="SM00499">
    <property type="entry name" value="AAI"/>
    <property type="match status" value="1"/>
</dbReference>
<evidence type="ECO:0000256" key="4">
    <source>
        <dbReference type="ARBA" id="ARBA00022622"/>
    </source>
</evidence>
<evidence type="ECO:0000256" key="1">
    <source>
        <dbReference type="ARBA" id="ARBA00004609"/>
    </source>
</evidence>
<dbReference type="KEGG" id="adu:107462745"/>
<dbReference type="InterPro" id="IPR036312">
    <property type="entry name" value="Bifun_inhib/LTP/seed_sf"/>
</dbReference>
<keyword evidence="6" id="KW-1015">Disulfide bond</keyword>
<evidence type="ECO:0000256" key="6">
    <source>
        <dbReference type="ARBA" id="ARBA00023157"/>
    </source>
</evidence>
<evidence type="ECO:0000256" key="11">
    <source>
        <dbReference type="SAM" id="SignalP"/>
    </source>
</evidence>
<dbReference type="AlphaFoldDB" id="A0A6P4BFD7"/>
<dbReference type="InterPro" id="IPR016140">
    <property type="entry name" value="Bifunc_inhib/LTP/seed_store"/>
</dbReference>
<dbReference type="Pfam" id="PF14368">
    <property type="entry name" value="LTP_2"/>
    <property type="match status" value="1"/>
</dbReference>
<reference evidence="14" key="2">
    <citation type="submission" date="2025-08" db="UniProtKB">
        <authorList>
            <consortium name="RefSeq"/>
        </authorList>
    </citation>
    <scope>IDENTIFICATION</scope>
    <source>
        <tissue evidence="14">Whole plant</tissue>
    </source>
</reference>
<evidence type="ECO:0000256" key="7">
    <source>
        <dbReference type="ARBA" id="ARBA00023180"/>
    </source>
</evidence>
<evidence type="ECO:0000256" key="8">
    <source>
        <dbReference type="ARBA" id="ARBA00023288"/>
    </source>
</evidence>
<keyword evidence="3" id="KW-1003">Cell membrane</keyword>
<organism evidence="13 14">
    <name type="scientific">Arachis duranensis</name>
    <name type="common">Wild peanut</name>
    <dbReference type="NCBI Taxonomy" id="130453"/>
    <lineage>
        <taxon>Eukaryota</taxon>
        <taxon>Viridiplantae</taxon>
        <taxon>Streptophyta</taxon>
        <taxon>Embryophyta</taxon>
        <taxon>Tracheophyta</taxon>
        <taxon>Spermatophyta</taxon>
        <taxon>Magnoliopsida</taxon>
        <taxon>eudicotyledons</taxon>
        <taxon>Gunneridae</taxon>
        <taxon>Pentapetalae</taxon>
        <taxon>rosids</taxon>
        <taxon>fabids</taxon>
        <taxon>Fabales</taxon>
        <taxon>Fabaceae</taxon>
        <taxon>Papilionoideae</taxon>
        <taxon>50 kb inversion clade</taxon>
        <taxon>dalbergioids sensu lato</taxon>
        <taxon>Dalbergieae</taxon>
        <taxon>Pterocarpus clade</taxon>
        <taxon>Arachis</taxon>
    </lineage>
</organism>
<proteinExistence type="inferred from homology"/>
<evidence type="ECO:0000256" key="2">
    <source>
        <dbReference type="ARBA" id="ARBA00009748"/>
    </source>
</evidence>